<keyword evidence="3" id="KW-0479">Metal-binding</keyword>
<comment type="caution">
    <text evidence="4">The sequence shown here is derived from an EMBL/GenBank/DDBJ whole genome shotgun (WGS) entry which is preliminary data.</text>
</comment>
<accession>A0ABY2RHX7</accession>
<organism evidence="4 5">
    <name type="scientific">Rhodococcus oryzae</name>
    <dbReference type="NCBI Taxonomy" id="2571143"/>
    <lineage>
        <taxon>Bacteria</taxon>
        <taxon>Bacillati</taxon>
        <taxon>Actinomycetota</taxon>
        <taxon>Actinomycetes</taxon>
        <taxon>Mycobacteriales</taxon>
        <taxon>Nocardiaceae</taxon>
        <taxon>Rhodococcus</taxon>
    </lineage>
</organism>
<comment type="cofactor">
    <cofactor evidence="1">
        <name>heme</name>
        <dbReference type="ChEBI" id="CHEBI:30413"/>
    </cofactor>
</comment>
<dbReference type="InterPro" id="IPR002401">
    <property type="entry name" value="Cyt_P450_E_grp-I"/>
</dbReference>
<dbReference type="InterPro" id="IPR001128">
    <property type="entry name" value="Cyt_P450"/>
</dbReference>
<dbReference type="PANTHER" id="PTHR24305">
    <property type="entry name" value="CYTOCHROME P450"/>
    <property type="match status" value="1"/>
</dbReference>
<dbReference type="EMBL" id="SUMD01000007">
    <property type="protein sequence ID" value="TJZ76760.1"/>
    <property type="molecule type" value="Genomic_DNA"/>
</dbReference>
<dbReference type="RefSeq" id="WP_136910746.1">
    <property type="nucleotide sequence ID" value="NZ_SUMD01000007.1"/>
</dbReference>
<evidence type="ECO:0000256" key="1">
    <source>
        <dbReference type="ARBA" id="ARBA00001971"/>
    </source>
</evidence>
<protein>
    <submittedName>
        <fullName evidence="4">Cytochrome P450</fullName>
    </submittedName>
</protein>
<evidence type="ECO:0000256" key="2">
    <source>
        <dbReference type="ARBA" id="ARBA00010617"/>
    </source>
</evidence>
<keyword evidence="3" id="KW-0408">Iron</keyword>
<dbReference type="PANTHER" id="PTHR24305:SF166">
    <property type="entry name" value="CYTOCHROME P450 12A4, MITOCHONDRIAL-RELATED"/>
    <property type="match status" value="1"/>
</dbReference>
<dbReference type="InterPro" id="IPR036396">
    <property type="entry name" value="Cyt_P450_sf"/>
</dbReference>
<proteinExistence type="inferred from homology"/>
<dbReference type="InterPro" id="IPR050121">
    <property type="entry name" value="Cytochrome_P450_monoxygenase"/>
</dbReference>
<evidence type="ECO:0000313" key="5">
    <source>
        <dbReference type="Proteomes" id="UP000305109"/>
    </source>
</evidence>
<gene>
    <name evidence="4" type="ORF">FCG67_16175</name>
</gene>
<dbReference type="Gene3D" id="1.10.630.10">
    <property type="entry name" value="Cytochrome P450"/>
    <property type="match status" value="1"/>
</dbReference>
<name>A0ABY2RHX7_9NOCA</name>
<comment type="similarity">
    <text evidence="2 3">Belongs to the cytochrome P450 family.</text>
</comment>
<evidence type="ECO:0000256" key="3">
    <source>
        <dbReference type="RuleBase" id="RU000461"/>
    </source>
</evidence>
<dbReference type="PRINTS" id="PR00385">
    <property type="entry name" value="P450"/>
</dbReference>
<dbReference type="Pfam" id="PF00067">
    <property type="entry name" value="p450"/>
    <property type="match status" value="1"/>
</dbReference>
<dbReference type="InterPro" id="IPR017972">
    <property type="entry name" value="Cyt_P450_CS"/>
</dbReference>
<reference evidence="4 5" key="1">
    <citation type="submission" date="2019-04" db="EMBL/GenBank/DDBJ databases">
        <title>Rhodococcus oryzae sp. nov., a novel actinomycete isolated from rhizosphere soil of rice (Oryza sativa L.).</title>
        <authorList>
            <person name="Li C."/>
        </authorList>
    </citation>
    <scope>NUCLEOTIDE SEQUENCE [LARGE SCALE GENOMIC DNA]</scope>
    <source>
        <strain evidence="4 5">NEAU-CX67</strain>
    </source>
</reference>
<evidence type="ECO:0000313" key="4">
    <source>
        <dbReference type="EMBL" id="TJZ76760.1"/>
    </source>
</evidence>
<dbReference type="PROSITE" id="PS00086">
    <property type="entry name" value="CYTOCHROME_P450"/>
    <property type="match status" value="1"/>
</dbReference>
<dbReference type="PRINTS" id="PR00463">
    <property type="entry name" value="EP450I"/>
</dbReference>
<keyword evidence="5" id="KW-1185">Reference proteome</keyword>
<keyword evidence="3" id="KW-0349">Heme</keyword>
<keyword evidence="3" id="KW-0560">Oxidoreductase</keyword>
<dbReference type="SUPFAM" id="SSF48264">
    <property type="entry name" value="Cytochrome P450"/>
    <property type="match status" value="1"/>
</dbReference>
<keyword evidence="3" id="KW-0503">Monooxygenase</keyword>
<dbReference type="Proteomes" id="UP000305109">
    <property type="component" value="Unassembled WGS sequence"/>
</dbReference>
<sequence length="460" mass="51780">MTPPLIRRDLPHPHRRVPLLGDITHLDRYRPIQNEVALAASLGPIFERRVLGLHFIYVAGARLATQCLDEQHWARSLYGPVLEFQRFMPDSLFVVDSDNPLWGQARRILTPAFAQKAMRSYHRAMQSVADDLVAEWSAGDGVIDTHSAMTRAAGEVIGRAGFTRDLGLFHDAPDSADSQAFIDSLGDLLRMASDAGLALPIIGPLRRRILEPSVRRNVEVIHSFADRIIAERKAHPTDDEDLLNLMLTAIDPETGRRLPSDNVREQVLTFMAGGYETTAALLESVLHYIAADQELQERLRTEVLARGGFDYHAVTGMRLIRHTLNECLRLWPPAPGYFRRARTDQDLGGYRIPAGQMVFVLALAAQRGKDVWGPDADIFDPSRFEPDRLRSHPDRFFEPWGTGPRSCIGRQFALHEATLLIARILSAFELSTDGTPLIMRERGTLRPEPYQLKVILRSNR</sequence>